<dbReference type="AlphaFoldDB" id="A0A1N7JT83"/>
<dbReference type="GO" id="GO:0020037">
    <property type="term" value="F:heme binding"/>
    <property type="evidence" value="ECO:0007669"/>
    <property type="project" value="InterPro"/>
</dbReference>
<feature type="transmembrane region" description="Helical" evidence="4">
    <location>
        <begin position="541"/>
        <end position="562"/>
    </location>
</feature>
<evidence type="ECO:0000256" key="3">
    <source>
        <dbReference type="PROSITE-ProRule" id="PRU00433"/>
    </source>
</evidence>
<evidence type="ECO:0000256" key="1">
    <source>
        <dbReference type="ARBA" id="ARBA00022723"/>
    </source>
</evidence>
<dbReference type="PROSITE" id="PS51007">
    <property type="entry name" value="CYTC"/>
    <property type="match status" value="1"/>
</dbReference>
<organism evidence="6 7">
    <name type="scientific">Phaeovulum vinaykumarii</name>
    <dbReference type="NCBI Taxonomy" id="407234"/>
    <lineage>
        <taxon>Bacteria</taxon>
        <taxon>Pseudomonadati</taxon>
        <taxon>Pseudomonadota</taxon>
        <taxon>Alphaproteobacteria</taxon>
        <taxon>Rhodobacterales</taxon>
        <taxon>Paracoccaceae</taxon>
        <taxon>Phaeovulum</taxon>
    </lineage>
</organism>
<dbReference type="GO" id="GO:0046872">
    <property type="term" value="F:metal ion binding"/>
    <property type="evidence" value="ECO:0007669"/>
    <property type="project" value="UniProtKB-KW"/>
</dbReference>
<dbReference type="GO" id="GO:0009055">
    <property type="term" value="F:electron transfer activity"/>
    <property type="evidence" value="ECO:0007669"/>
    <property type="project" value="InterPro"/>
</dbReference>
<protein>
    <submittedName>
        <fullName evidence="6">Octaheme c-type cytochrome, tetrathionate reductase family</fullName>
    </submittedName>
</protein>
<gene>
    <name evidence="6" type="ORF">SAMN05421795_101309</name>
</gene>
<sequence length="591" mass="62659">MPRISNGQARTACADWIFISISKVSMGLGVAALAAAATASGARADEVPAVLAALTTPQSLPHSTADHAKFKELQGPFASGPEVTAACLSCHTEAGDQVMHSLHWTWDYTHPVTGQELGKANVINAFCGNVASNETRCTSCHAGYGWTDVRQSPPPDATRVDCLACHDNSGQYAKQDNLAGHPPLDPVAPGAKTITGALATAVDLGLAARSVGMPTRENCGSCHFYGGGGDNVKHGDLSSVLYHPSVDVDVHMSADGANFTCQSCHETMDHQVAGSRYHTDVDDRGADRAPGAARGTASCVSCHGERPHPQTSVVGVKLNDHTDRVACESCHIPSFARGGVATKTWWDWSEAGRLDANGKPIHEDGYVQGDGRHLHTYLSTKGVFRWGENVVPYYTWFDGDMTFTLAEDQIDPTAVVSINTPQGSATDPQSRIFPFKRMQGKQVYDAGLNRLAMSHVYGPTTDTAFWTNFDWDKSVPVAMAYAGQEFSGQIGFVETEMFWPIAHQVAPAKDAVQCEECHATGGGRMASVPGVYLPGKGPGPAGWIGMVLVALAAMAVIGHSILRLFGKGGGHHDDDDDDAPCATFFGGPKNG</sequence>
<keyword evidence="4" id="KW-1133">Transmembrane helix</keyword>
<dbReference type="SUPFAM" id="SSF48695">
    <property type="entry name" value="Multiheme cytochromes"/>
    <property type="match status" value="1"/>
</dbReference>
<keyword evidence="4" id="KW-0472">Membrane</keyword>
<dbReference type="Proteomes" id="UP000186098">
    <property type="component" value="Unassembled WGS sequence"/>
</dbReference>
<dbReference type="Gene3D" id="1.10.1130.10">
    <property type="entry name" value="Flavocytochrome C3, Chain A"/>
    <property type="match status" value="1"/>
</dbReference>
<dbReference type="OrthoDB" id="9788513at2"/>
<keyword evidence="3" id="KW-0349">Heme</keyword>
<dbReference type="PIRSF" id="PIRSF039014">
    <property type="entry name" value="OTR_cyc"/>
    <property type="match status" value="1"/>
</dbReference>
<keyword evidence="2 3" id="KW-0408">Iron</keyword>
<dbReference type="InterPro" id="IPR036280">
    <property type="entry name" value="Multihaem_cyt_sf"/>
</dbReference>
<keyword evidence="4" id="KW-0812">Transmembrane</keyword>
<evidence type="ECO:0000313" key="7">
    <source>
        <dbReference type="Proteomes" id="UP000186098"/>
    </source>
</evidence>
<dbReference type="EMBL" id="FTOM01000001">
    <property type="protein sequence ID" value="SIS52471.1"/>
    <property type="molecule type" value="Genomic_DNA"/>
</dbReference>
<evidence type="ECO:0000313" key="6">
    <source>
        <dbReference type="EMBL" id="SIS52471.1"/>
    </source>
</evidence>
<dbReference type="NCBIfam" id="TIGR04315">
    <property type="entry name" value="octaheme_Shew"/>
    <property type="match status" value="1"/>
</dbReference>
<evidence type="ECO:0000259" key="5">
    <source>
        <dbReference type="PROSITE" id="PS51007"/>
    </source>
</evidence>
<evidence type="ECO:0000256" key="2">
    <source>
        <dbReference type="ARBA" id="ARBA00023004"/>
    </source>
</evidence>
<dbReference type="RefSeq" id="WP_083947518.1">
    <property type="nucleotide sequence ID" value="NZ_FTOM01000001.1"/>
</dbReference>
<evidence type="ECO:0000256" key="4">
    <source>
        <dbReference type="SAM" id="Phobius"/>
    </source>
</evidence>
<dbReference type="InterPro" id="IPR024673">
    <property type="entry name" value="Octahem_Cyt_c"/>
</dbReference>
<feature type="domain" description="Cytochrome c" evidence="5">
    <location>
        <begin position="286"/>
        <end position="382"/>
    </location>
</feature>
<keyword evidence="1 3" id="KW-0479">Metal-binding</keyword>
<dbReference type="Pfam" id="PF11783">
    <property type="entry name" value="Cytochrome_cB"/>
    <property type="match status" value="1"/>
</dbReference>
<accession>A0A1N7JT83</accession>
<proteinExistence type="predicted"/>
<keyword evidence="7" id="KW-1185">Reference proteome</keyword>
<dbReference type="InterPro" id="IPR009056">
    <property type="entry name" value="Cyt_c-like_dom"/>
</dbReference>
<reference evidence="7" key="1">
    <citation type="submission" date="2017-01" db="EMBL/GenBank/DDBJ databases">
        <authorList>
            <person name="Varghese N."/>
            <person name="Submissions S."/>
        </authorList>
    </citation>
    <scope>NUCLEOTIDE SEQUENCE [LARGE SCALE GENOMIC DNA]</scope>
    <source>
        <strain evidence="7">DSM 18714</strain>
    </source>
</reference>
<dbReference type="STRING" id="407234.SAMN05421795_101309"/>
<name>A0A1N7JT83_9RHOB</name>